<name>A0AB34KS62_9PEZI</name>
<dbReference type="PANTHER" id="PTHR32251">
    <property type="entry name" value="3-OXO-5-ALPHA-STEROID 4-DEHYDROGENASE"/>
    <property type="match status" value="1"/>
</dbReference>
<gene>
    <name evidence="1" type="ORF">WHR41_03407</name>
</gene>
<dbReference type="EMBL" id="JAAQHG020000008">
    <property type="protein sequence ID" value="KAL1587933.1"/>
    <property type="molecule type" value="Genomic_DNA"/>
</dbReference>
<accession>A0AB34KS62</accession>
<dbReference type="RefSeq" id="XP_069231038.1">
    <property type="nucleotide sequence ID" value="XM_069372013.1"/>
</dbReference>
<sequence>MSTISQNIAGPRPSAHLHTASALRDLDKLRPDVVGLSKAAILPSLGVHGGLSIIAYGIARATNRVELKDYLWPTGMVINAWWTGIGRHMFGNPQVSFGEAWSRLSYNQIALLGAATAWGARLTYRIVSRSLRRGKDDPRYDDVKTSSGFWNTAPFTVFLPEAVFQALITLPLTLPLSTDHISGMYGASPAWAGCFRWAAAGLFTAGLTMETLADKQMETHKQQAEEHGESKLLRSGVWSIVRHPNYLGDALCHFAFPLWNLGSGLFSPWQLLGPMANYVFLRGIGGDKQNEEYQQERYSKENPPKYAQLKEYREEKNSFWPGFRELVNPWTLVCIGSGLAVAGAEFFYEASR</sequence>
<dbReference type="GeneID" id="96004851"/>
<dbReference type="GO" id="GO:0016020">
    <property type="term" value="C:membrane"/>
    <property type="evidence" value="ECO:0007669"/>
    <property type="project" value="TreeGrafter"/>
</dbReference>
<dbReference type="Proteomes" id="UP000803884">
    <property type="component" value="Unassembled WGS sequence"/>
</dbReference>
<comment type="caution">
    <text evidence="1">The sequence shown here is derived from an EMBL/GenBank/DDBJ whole genome shotgun (WGS) entry which is preliminary data.</text>
</comment>
<organism evidence="1 2">
    <name type="scientific">Cladosporium halotolerans</name>
    <dbReference type="NCBI Taxonomy" id="1052096"/>
    <lineage>
        <taxon>Eukaryota</taxon>
        <taxon>Fungi</taxon>
        <taxon>Dikarya</taxon>
        <taxon>Ascomycota</taxon>
        <taxon>Pezizomycotina</taxon>
        <taxon>Dothideomycetes</taxon>
        <taxon>Dothideomycetidae</taxon>
        <taxon>Cladosporiales</taxon>
        <taxon>Cladosporiaceae</taxon>
        <taxon>Cladosporium</taxon>
    </lineage>
</organism>
<evidence type="ECO:0000313" key="2">
    <source>
        <dbReference type="Proteomes" id="UP000803884"/>
    </source>
</evidence>
<evidence type="ECO:0008006" key="3">
    <source>
        <dbReference type="Google" id="ProtNLM"/>
    </source>
</evidence>
<dbReference type="Pfam" id="PF06966">
    <property type="entry name" value="DUF1295"/>
    <property type="match status" value="1"/>
</dbReference>
<evidence type="ECO:0000313" key="1">
    <source>
        <dbReference type="EMBL" id="KAL1587933.1"/>
    </source>
</evidence>
<dbReference type="PANTHER" id="PTHR32251:SF15">
    <property type="entry name" value="3-OXO-5-ALPHA-STEROID 4-DEHYDROGENASE (DUF1295)"/>
    <property type="match status" value="1"/>
</dbReference>
<proteinExistence type="predicted"/>
<reference evidence="1 2" key="1">
    <citation type="journal article" date="2020" name="Microbiol. Resour. Announc.">
        <title>Draft Genome Sequence of a Cladosporium Species Isolated from the Mesophotic Ascidian Didemnum maculosum.</title>
        <authorList>
            <person name="Gioti A."/>
            <person name="Siaperas R."/>
            <person name="Nikolaivits E."/>
            <person name="Le Goff G."/>
            <person name="Ouazzani J."/>
            <person name="Kotoulas G."/>
            <person name="Topakas E."/>
        </authorList>
    </citation>
    <scope>NUCLEOTIDE SEQUENCE [LARGE SCALE GENOMIC DNA]</scope>
    <source>
        <strain evidence="1 2">TM138-S3</strain>
    </source>
</reference>
<keyword evidence="2" id="KW-1185">Reference proteome</keyword>
<protein>
    <recommendedName>
        <fullName evidence="3">DUF1295-domain-containing protein</fullName>
    </recommendedName>
</protein>
<dbReference type="AlphaFoldDB" id="A0AB34KS62"/>
<dbReference type="InterPro" id="IPR010721">
    <property type="entry name" value="UstE-like"/>
</dbReference>
<dbReference type="Gene3D" id="1.20.120.1630">
    <property type="match status" value="1"/>
</dbReference>